<comment type="caution">
    <text evidence="1">The sequence shown here is derived from an EMBL/GenBank/DDBJ whole genome shotgun (WGS) entry which is preliminary data.</text>
</comment>
<evidence type="ECO:0000313" key="2">
    <source>
        <dbReference type="Proteomes" id="UP001596157"/>
    </source>
</evidence>
<keyword evidence="2" id="KW-1185">Reference proteome</keyword>
<dbReference type="EMBL" id="JBHSKF010000011">
    <property type="protein sequence ID" value="MFC5289427.1"/>
    <property type="molecule type" value="Genomic_DNA"/>
</dbReference>
<proteinExistence type="predicted"/>
<sequence>MTADISEDYFDAAPAADGVVVRMSANVAATLAHRVERLARFLETGEVDAAPGGLLRRRTTAEDVIRRMYPDVYPDRAAADGFRQRHSAALGDSRAARALVFRCSAQTQHVLSREEAEGWIGALGLVRFLTAERTGRGGDAADLVWFSWAQEALVGALHPDWLSPPTDPR</sequence>
<dbReference type="Proteomes" id="UP001596157">
    <property type="component" value="Unassembled WGS sequence"/>
</dbReference>
<dbReference type="Pfam" id="PF09438">
    <property type="entry name" value="DUF2017"/>
    <property type="match status" value="1"/>
</dbReference>
<accession>A0ABW0EPT4</accession>
<name>A0ABW0EPT4_9PSEU</name>
<dbReference type="RefSeq" id="WP_378249276.1">
    <property type="nucleotide sequence ID" value="NZ_JBHSKF010000011.1"/>
</dbReference>
<reference evidence="2" key="1">
    <citation type="journal article" date="2019" name="Int. J. Syst. Evol. Microbiol.">
        <title>The Global Catalogue of Microorganisms (GCM) 10K type strain sequencing project: providing services to taxonomists for standard genome sequencing and annotation.</title>
        <authorList>
            <consortium name="The Broad Institute Genomics Platform"/>
            <consortium name="The Broad Institute Genome Sequencing Center for Infectious Disease"/>
            <person name="Wu L."/>
            <person name="Ma J."/>
        </authorList>
    </citation>
    <scope>NUCLEOTIDE SEQUENCE [LARGE SCALE GENOMIC DNA]</scope>
    <source>
        <strain evidence="2">CCUG 59778</strain>
    </source>
</reference>
<dbReference type="InterPro" id="IPR018561">
    <property type="entry name" value="AosR"/>
</dbReference>
<protein>
    <submittedName>
        <fullName evidence="1">DUF2017 family protein</fullName>
    </submittedName>
</protein>
<gene>
    <name evidence="1" type="ORF">ACFPM7_20440</name>
</gene>
<organism evidence="1 2">
    <name type="scientific">Actinokineospora guangxiensis</name>
    <dbReference type="NCBI Taxonomy" id="1490288"/>
    <lineage>
        <taxon>Bacteria</taxon>
        <taxon>Bacillati</taxon>
        <taxon>Actinomycetota</taxon>
        <taxon>Actinomycetes</taxon>
        <taxon>Pseudonocardiales</taxon>
        <taxon>Pseudonocardiaceae</taxon>
        <taxon>Actinokineospora</taxon>
    </lineage>
</organism>
<evidence type="ECO:0000313" key="1">
    <source>
        <dbReference type="EMBL" id="MFC5289427.1"/>
    </source>
</evidence>